<dbReference type="PANTHER" id="PTHR30572:SF18">
    <property type="entry name" value="ABC-TYPE MACROLIDE FAMILY EXPORT SYSTEM PERMEASE COMPONENT 2"/>
    <property type="match status" value="1"/>
</dbReference>
<feature type="transmembrane region" description="Helical" evidence="6">
    <location>
        <begin position="336"/>
        <end position="364"/>
    </location>
</feature>
<organism evidence="9 10">
    <name type="scientific">Sphingobacterium suaedae</name>
    <dbReference type="NCBI Taxonomy" id="1686402"/>
    <lineage>
        <taxon>Bacteria</taxon>
        <taxon>Pseudomonadati</taxon>
        <taxon>Bacteroidota</taxon>
        <taxon>Sphingobacteriia</taxon>
        <taxon>Sphingobacteriales</taxon>
        <taxon>Sphingobacteriaceae</taxon>
        <taxon>Sphingobacterium</taxon>
    </lineage>
</organism>
<keyword evidence="3 6" id="KW-0812">Transmembrane</keyword>
<evidence type="ECO:0000313" key="10">
    <source>
        <dbReference type="Proteomes" id="UP001597545"/>
    </source>
</evidence>
<evidence type="ECO:0000259" key="8">
    <source>
        <dbReference type="Pfam" id="PF12704"/>
    </source>
</evidence>
<dbReference type="RefSeq" id="WP_380905927.1">
    <property type="nucleotide sequence ID" value="NZ_JBHUEG010000019.1"/>
</dbReference>
<evidence type="ECO:0000256" key="2">
    <source>
        <dbReference type="ARBA" id="ARBA00022475"/>
    </source>
</evidence>
<accession>A0ABW5KKY4</accession>
<evidence type="ECO:0000256" key="5">
    <source>
        <dbReference type="ARBA" id="ARBA00023136"/>
    </source>
</evidence>
<dbReference type="InterPro" id="IPR003838">
    <property type="entry name" value="ABC3_permease_C"/>
</dbReference>
<feature type="domain" description="MacB-like periplasmic core" evidence="8">
    <location>
        <begin position="21"/>
        <end position="245"/>
    </location>
</feature>
<comment type="subcellular location">
    <subcellularLocation>
        <location evidence="1">Cell membrane</location>
        <topology evidence="1">Multi-pass membrane protein</topology>
    </subcellularLocation>
</comment>
<feature type="transmembrane region" description="Helical" evidence="6">
    <location>
        <begin position="21"/>
        <end position="41"/>
    </location>
</feature>
<feature type="transmembrane region" description="Helical" evidence="6">
    <location>
        <begin position="289"/>
        <end position="315"/>
    </location>
</feature>
<keyword evidence="5 6" id="KW-0472">Membrane</keyword>
<dbReference type="InterPro" id="IPR050250">
    <property type="entry name" value="Macrolide_Exporter_MacB"/>
</dbReference>
<keyword evidence="10" id="KW-1185">Reference proteome</keyword>
<evidence type="ECO:0000259" key="7">
    <source>
        <dbReference type="Pfam" id="PF02687"/>
    </source>
</evidence>
<name>A0ABW5KKY4_9SPHI</name>
<feature type="domain" description="MacB-like periplasmic core" evidence="8">
    <location>
        <begin position="482"/>
        <end position="598"/>
    </location>
</feature>
<feature type="domain" description="ABC3 transporter permease C-terminal" evidence="7">
    <location>
        <begin position="297"/>
        <end position="408"/>
    </location>
</feature>
<dbReference type="EMBL" id="JBHULR010000020">
    <property type="protein sequence ID" value="MFD2549607.1"/>
    <property type="molecule type" value="Genomic_DNA"/>
</dbReference>
<dbReference type="Pfam" id="PF12704">
    <property type="entry name" value="MacB_PCD"/>
    <property type="match status" value="2"/>
</dbReference>
<feature type="transmembrane region" description="Helical" evidence="6">
    <location>
        <begin position="674"/>
        <end position="696"/>
    </location>
</feature>
<sequence length="798" mass="88763">MIRQHIKYAIRSLKKDKKSSIFLISGLSISLVAVLLIALWVTDELTFNRMFSKSGRTYQLVASFDSQSDQFIHSTPAPIATVAAAEIPAIEAVCRTQRSRMTTFVRGTSQFDENGLFADPSFLQVFDLPATYLHNDTPFSQVQSIVLTKTFASKFFPEGNALGQTIELELDWIVRSGKEPFVVSAIVDDFPENSSLKGSFILPYTLLKRIKGENYEAEWGNFQNDIFIVLKDGHNPSTVARQFTDIQQQQFGPAEEPGQNGLYADFAYYLQNIETLHLYNPKGKQQGMLLVYSVLGLGLVILAISCSNYVSLVTAKATKRGKEISLRKIVGASKKHLFIQYLLESGLIFGVALLCAMVLTYLTLPFFNELTEKNLKIDVRSYEVYLIGAVTFLSTLLLAGMYPALLFSSNKLVQLIKSGRDPHSASQKVRKALVIVQFTSTIILITGTLVFQKQIQFMRQKDLGYSKENVFLFEQKNFLPHYDAVRSELERQPGIAGVTAASSDVTDFGSETADIDWKGKSSKQSNFFITQVGVDRNFTQVLGISLASGEGFSGTAADSSKILLNEQAIQEMGLADPVGQTITFRGKTMTIAGVMKNFNFKDLKTEIKPCAFFLGNGFALGGMYVKAQPNKIDEALVAVQTLWRKYNPEHPLRYHFLDEAFAIIYKEDLLSAKLISIFSLLAIVLSCTGLASLILFSTELKVKEIGIRKTLGASVQSIILLLTKEYMRLIVLSIVVAFPIAWLLANRWLENYVYRTTLDWWIFLLSGAAIIALALLSATKIAIQAARANPVHALKNDD</sequence>
<feature type="transmembrane region" description="Helical" evidence="6">
    <location>
        <begin position="384"/>
        <end position="408"/>
    </location>
</feature>
<keyword evidence="2" id="KW-1003">Cell membrane</keyword>
<feature type="transmembrane region" description="Helical" evidence="6">
    <location>
        <begin position="726"/>
        <end position="745"/>
    </location>
</feature>
<feature type="transmembrane region" description="Helical" evidence="6">
    <location>
        <begin position="429"/>
        <end position="451"/>
    </location>
</feature>
<protein>
    <submittedName>
        <fullName evidence="9">ABC transporter permease</fullName>
    </submittedName>
</protein>
<dbReference type="InterPro" id="IPR025857">
    <property type="entry name" value="MacB_PCD"/>
</dbReference>
<proteinExistence type="predicted"/>
<gene>
    <name evidence="9" type="ORF">ACFSR5_18330</name>
</gene>
<feature type="domain" description="ABC3 transporter permease C-terminal" evidence="7">
    <location>
        <begin position="677"/>
        <end position="790"/>
    </location>
</feature>
<feature type="transmembrane region" description="Helical" evidence="6">
    <location>
        <begin position="760"/>
        <end position="778"/>
    </location>
</feature>
<evidence type="ECO:0000256" key="1">
    <source>
        <dbReference type="ARBA" id="ARBA00004651"/>
    </source>
</evidence>
<keyword evidence="4 6" id="KW-1133">Transmembrane helix</keyword>
<dbReference type="PANTHER" id="PTHR30572">
    <property type="entry name" value="MEMBRANE COMPONENT OF TRANSPORTER-RELATED"/>
    <property type="match status" value="1"/>
</dbReference>
<evidence type="ECO:0000256" key="3">
    <source>
        <dbReference type="ARBA" id="ARBA00022692"/>
    </source>
</evidence>
<dbReference type="Proteomes" id="UP001597545">
    <property type="component" value="Unassembled WGS sequence"/>
</dbReference>
<evidence type="ECO:0000256" key="6">
    <source>
        <dbReference type="SAM" id="Phobius"/>
    </source>
</evidence>
<evidence type="ECO:0000256" key="4">
    <source>
        <dbReference type="ARBA" id="ARBA00022989"/>
    </source>
</evidence>
<dbReference type="Pfam" id="PF02687">
    <property type="entry name" value="FtsX"/>
    <property type="match status" value="2"/>
</dbReference>
<comment type="caution">
    <text evidence="9">The sequence shown here is derived from an EMBL/GenBank/DDBJ whole genome shotgun (WGS) entry which is preliminary data.</text>
</comment>
<evidence type="ECO:0000313" key="9">
    <source>
        <dbReference type="EMBL" id="MFD2549607.1"/>
    </source>
</evidence>
<reference evidence="10" key="1">
    <citation type="journal article" date="2019" name="Int. J. Syst. Evol. Microbiol.">
        <title>The Global Catalogue of Microorganisms (GCM) 10K type strain sequencing project: providing services to taxonomists for standard genome sequencing and annotation.</title>
        <authorList>
            <consortium name="The Broad Institute Genomics Platform"/>
            <consortium name="The Broad Institute Genome Sequencing Center for Infectious Disease"/>
            <person name="Wu L."/>
            <person name="Ma J."/>
        </authorList>
    </citation>
    <scope>NUCLEOTIDE SEQUENCE [LARGE SCALE GENOMIC DNA]</scope>
    <source>
        <strain evidence="10">KCTC 42662</strain>
    </source>
</reference>